<evidence type="ECO:0000313" key="4">
    <source>
        <dbReference type="Proteomes" id="UP000078387"/>
    </source>
</evidence>
<evidence type="ECO:0000256" key="1">
    <source>
        <dbReference type="SAM" id="Phobius"/>
    </source>
</evidence>
<proteinExistence type="predicted"/>
<dbReference type="PANTHER" id="PTHR31302:SF0">
    <property type="entry name" value="TRANSMEMBRANE PROTEIN WITH METALLOPHOSPHOESTERASE DOMAIN"/>
    <property type="match status" value="1"/>
</dbReference>
<dbReference type="InterPro" id="IPR029052">
    <property type="entry name" value="Metallo-depent_PP-like"/>
</dbReference>
<accession>A0A175JZ05</accession>
<protein>
    <recommendedName>
        <fullName evidence="2">Calcineurin-like phosphoesterase domain-containing protein</fullName>
    </recommendedName>
</protein>
<dbReference type="InterPro" id="IPR004843">
    <property type="entry name" value="Calcineurin-like_PHP"/>
</dbReference>
<dbReference type="Proteomes" id="UP000078387">
    <property type="component" value="Unassembled WGS sequence"/>
</dbReference>
<feature type="domain" description="Calcineurin-like phosphoesterase" evidence="2">
    <location>
        <begin position="172"/>
        <end position="333"/>
    </location>
</feature>
<dbReference type="VEuPathDB" id="AmoebaDB:KM1_145420"/>
<reference evidence="3 4" key="1">
    <citation type="submission" date="2016-05" db="EMBL/GenBank/DDBJ databases">
        <title>First whole genome sequencing of Entamoeba histolytica HM1:IMSS-clone-6.</title>
        <authorList>
            <person name="Mukherjee Avik.K."/>
            <person name="Izumyama S."/>
            <person name="Nakada-Tsukui K."/>
            <person name="Nozaki T."/>
        </authorList>
    </citation>
    <scope>NUCLEOTIDE SEQUENCE [LARGE SCALE GENOMIC DNA]</scope>
    <source>
        <strain evidence="3 4">HM1:IMSS clone 6</strain>
    </source>
</reference>
<evidence type="ECO:0000259" key="2">
    <source>
        <dbReference type="Pfam" id="PF00149"/>
    </source>
</evidence>
<dbReference type="Pfam" id="PF00149">
    <property type="entry name" value="Metallophos"/>
    <property type="match status" value="1"/>
</dbReference>
<dbReference type="VEuPathDB" id="AmoebaDB:EHI7A_027980"/>
<comment type="caution">
    <text evidence="3">The sequence shown here is derived from an EMBL/GenBank/DDBJ whole genome shotgun (WGS) entry which is preliminary data.</text>
</comment>
<sequence>MNNNIRKVFLSIVFSFLVVMYMFFLSIPILHLISLISTKTISKEELCNKYTWARRISLILGITYGLGIMVIPKLRRCALYSASIMIFTLNMIPFLLIIDCIGLILIQFYSLPSSFFISFITANYLPNYYRVSMFLFVIIGSLLVDAYSLWKGHRLEYRRFTFHSSKISKEFSFVHISDIHIGSRFLSHSQEIVNKIIPLHPNFVVITGDLTDSPNIQIEELMPFKSLTSQCPVYLSTGNHDYITGIEYLKPMLTTCGIILLENTLVIEEELQCSIIGTNDAQSEKKYINEMNKVSNEVNANTFNIILQHRPHGYQQTCEKGIYDLMLSGHTHVGQFAPFNILVYLFFKKAYGLYTIKSKDNKQQMYLYTHPGTGAWGPHMRSAGTNDITIFHIKP</sequence>
<feature type="transmembrane region" description="Helical" evidence="1">
    <location>
        <begin position="129"/>
        <end position="150"/>
    </location>
</feature>
<dbReference type="EMBL" id="BDEQ01000001">
    <property type="protein sequence ID" value="GAT98616.1"/>
    <property type="molecule type" value="Genomic_DNA"/>
</dbReference>
<dbReference type="InterPro" id="IPR051158">
    <property type="entry name" value="Metallophosphoesterase_sf"/>
</dbReference>
<keyword evidence="1" id="KW-1133">Transmembrane helix</keyword>
<dbReference type="AlphaFoldDB" id="A0A175JZ05"/>
<dbReference type="Gene3D" id="3.60.21.10">
    <property type="match status" value="1"/>
</dbReference>
<organism evidence="3 4">
    <name type="scientific">Entamoeba histolytica</name>
    <dbReference type="NCBI Taxonomy" id="5759"/>
    <lineage>
        <taxon>Eukaryota</taxon>
        <taxon>Amoebozoa</taxon>
        <taxon>Evosea</taxon>
        <taxon>Archamoebae</taxon>
        <taxon>Mastigamoebida</taxon>
        <taxon>Entamoebidae</taxon>
        <taxon>Entamoeba</taxon>
    </lineage>
</organism>
<dbReference type="SUPFAM" id="SSF56300">
    <property type="entry name" value="Metallo-dependent phosphatases"/>
    <property type="match status" value="1"/>
</dbReference>
<dbReference type="PANTHER" id="PTHR31302">
    <property type="entry name" value="TRANSMEMBRANE PROTEIN WITH METALLOPHOSPHOESTERASE DOMAIN-RELATED"/>
    <property type="match status" value="1"/>
</dbReference>
<name>A0A175JZ05_ENTHI</name>
<evidence type="ECO:0000313" key="3">
    <source>
        <dbReference type="EMBL" id="GAT98616.1"/>
    </source>
</evidence>
<dbReference type="VEuPathDB" id="AmoebaDB:EHI_180930"/>
<keyword evidence="1" id="KW-0472">Membrane</keyword>
<dbReference type="GO" id="GO:0016787">
    <property type="term" value="F:hydrolase activity"/>
    <property type="evidence" value="ECO:0007669"/>
    <property type="project" value="InterPro"/>
</dbReference>
<feature type="transmembrane region" description="Helical" evidence="1">
    <location>
        <begin position="12"/>
        <end position="36"/>
    </location>
</feature>
<gene>
    <name evidence="3" type="ORF">CL6EHI_180930</name>
</gene>
<dbReference type="eggNOG" id="ENOG502QRHG">
    <property type="taxonomic scope" value="Eukaryota"/>
</dbReference>
<keyword evidence="1" id="KW-0812">Transmembrane</keyword>
<feature type="transmembrane region" description="Helical" evidence="1">
    <location>
        <begin position="86"/>
        <end position="109"/>
    </location>
</feature>
<dbReference type="VEuPathDB" id="AmoebaDB:EHI5A_008400"/>
<feature type="transmembrane region" description="Helical" evidence="1">
    <location>
        <begin position="56"/>
        <end position="74"/>
    </location>
</feature>
<dbReference type="VEuPathDB" id="AmoebaDB:EHI8A_024960"/>